<dbReference type="InterPro" id="IPR009057">
    <property type="entry name" value="Homeodomain-like_sf"/>
</dbReference>
<evidence type="ECO:0000313" key="13">
    <source>
        <dbReference type="EMBL" id="RGE55854.1"/>
    </source>
</evidence>
<feature type="domain" description="HTH araC/xylS-type" evidence="11">
    <location>
        <begin position="431"/>
        <end position="530"/>
    </location>
</feature>
<dbReference type="PROSITE" id="PS01124">
    <property type="entry name" value="HTH_ARAC_FAMILY_2"/>
    <property type="match status" value="1"/>
</dbReference>
<evidence type="ECO:0000256" key="4">
    <source>
        <dbReference type="ARBA" id="ARBA00022553"/>
    </source>
</evidence>
<keyword evidence="3" id="KW-0963">Cytoplasm</keyword>
<evidence type="ECO:0000256" key="5">
    <source>
        <dbReference type="ARBA" id="ARBA00023012"/>
    </source>
</evidence>
<evidence type="ECO:0000259" key="11">
    <source>
        <dbReference type="PROSITE" id="PS01124"/>
    </source>
</evidence>
<evidence type="ECO:0000256" key="10">
    <source>
        <dbReference type="PROSITE-ProRule" id="PRU00169"/>
    </source>
</evidence>
<dbReference type="InterPro" id="IPR018062">
    <property type="entry name" value="HTH_AraC-typ_CS"/>
</dbReference>
<keyword evidence="8" id="KW-0804">Transcription</keyword>
<sequence>MKLLLVDDEQFTREGILSITPWHDLGIDEVITAEDGEDGLEKALLYSPEIILTDVKMPRMDGVDMSFRIREKLPECSIIFMSGYADKEYLKSAIRLSAVNYIEKPFHPDELNSTLQIAVRKSNDQAASLHSASELTHKLNLSLPAIKNKIATALLHPLSSQNELDEYIRIAYPGFQKEGAWITFLIMLLPNMEEANTGAVSIQDAICDLLDSRLALSEFSRAIIGQKSDQVIVVHMNLVSRNGAPVPDSEIGNICYMLCDILKSTCRFLLATGHPAAGFEQIFESYQTASICLQRGFFHKENAVLFYEEKHNHLIYQFSDDTLVPFEKALQQHDEQSACEFISALVEKLRRFDGTLVSSVKNFFIRVYRCLYEASKLYGSSAFSAEETPEALDDIIWKLSFLTDIEKEITDRLHIFFSSTDDRYAQYPLAYQLRLYIDENFEKEDLSLQEIAEYFSVSESYLCVLFKRAFNNTINQYIIDCRIEKARDYLKNTNKKIKEISELVGYRDCNYFIRIFKKTTGTTPADYRSS</sequence>
<evidence type="ECO:0000259" key="12">
    <source>
        <dbReference type="PROSITE" id="PS50110"/>
    </source>
</evidence>
<gene>
    <name evidence="13" type="ORF">DXC51_27260</name>
</gene>
<dbReference type="GO" id="GO:0003700">
    <property type="term" value="F:DNA-binding transcription factor activity"/>
    <property type="evidence" value="ECO:0007669"/>
    <property type="project" value="InterPro"/>
</dbReference>
<evidence type="ECO:0000313" key="14">
    <source>
        <dbReference type="Proteomes" id="UP000260812"/>
    </source>
</evidence>
<feature type="domain" description="Response regulatory" evidence="12">
    <location>
        <begin position="2"/>
        <end position="119"/>
    </location>
</feature>
<evidence type="ECO:0000256" key="6">
    <source>
        <dbReference type="ARBA" id="ARBA00023015"/>
    </source>
</evidence>
<comment type="subcellular location">
    <subcellularLocation>
        <location evidence="1">Cytoplasm</location>
    </subcellularLocation>
</comment>
<evidence type="ECO:0000256" key="8">
    <source>
        <dbReference type="ARBA" id="ARBA00023163"/>
    </source>
</evidence>
<dbReference type="PANTHER" id="PTHR42713:SF3">
    <property type="entry name" value="TRANSCRIPTIONAL REGULATORY PROTEIN HPTR"/>
    <property type="match status" value="1"/>
</dbReference>
<proteinExistence type="predicted"/>
<dbReference type="AlphaFoldDB" id="A0A3E3HVJ7"/>
<dbReference type="PROSITE" id="PS00041">
    <property type="entry name" value="HTH_ARAC_FAMILY_1"/>
    <property type="match status" value="1"/>
</dbReference>
<evidence type="ECO:0000256" key="7">
    <source>
        <dbReference type="ARBA" id="ARBA00023125"/>
    </source>
</evidence>
<dbReference type="InterPro" id="IPR018060">
    <property type="entry name" value="HTH_AraC"/>
</dbReference>
<evidence type="ECO:0000256" key="2">
    <source>
        <dbReference type="ARBA" id="ARBA00018672"/>
    </source>
</evidence>
<dbReference type="InterPro" id="IPR011006">
    <property type="entry name" value="CheY-like_superfamily"/>
</dbReference>
<dbReference type="GO" id="GO:0043565">
    <property type="term" value="F:sequence-specific DNA binding"/>
    <property type="evidence" value="ECO:0007669"/>
    <property type="project" value="InterPro"/>
</dbReference>
<dbReference type="GO" id="GO:0005737">
    <property type="term" value="C:cytoplasm"/>
    <property type="evidence" value="ECO:0007669"/>
    <property type="project" value="UniProtKB-SubCell"/>
</dbReference>
<keyword evidence="5" id="KW-0902">Two-component regulatory system</keyword>
<dbReference type="Pfam" id="PF12833">
    <property type="entry name" value="HTH_18"/>
    <property type="match status" value="1"/>
</dbReference>
<dbReference type="GO" id="GO:0000160">
    <property type="term" value="P:phosphorelay signal transduction system"/>
    <property type="evidence" value="ECO:0007669"/>
    <property type="project" value="UniProtKB-KW"/>
</dbReference>
<keyword evidence="4 10" id="KW-0597">Phosphoprotein</keyword>
<dbReference type="InterPro" id="IPR020449">
    <property type="entry name" value="Tscrpt_reg_AraC-type_HTH"/>
</dbReference>
<dbReference type="PROSITE" id="PS50110">
    <property type="entry name" value="RESPONSE_REGULATORY"/>
    <property type="match status" value="1"/>
</dbReference>
<keyword evidence="7" id="KW-0238">DNA-binding</keyword>
<accession>A0A3E3HVJ7</accession>
<dbReference type="CDD" id="cd17536">
    <property type="entry name" value="REC_YesN-like"/>
    <property type="match status" value="1"/>
</dbReference>
<dbReference type="Proteomes" id="UP000260812">
    <property type="component" value="Unassembled WGS sequence"/>
</dbReference>
<dbReference type="PRINTS" id="PR00032">
    <property type="entry name" value="HTHARAC"/>
</dbReference>
<dbReference type="EMBL" id="QVLV01000035">
    <property type="protein sequence ID" value="RGE55854.1"/>
    <property type="molecule type" value="Genomic_DNA"/>
</dbReference>
<feature type="modified residue" description="4-aspartylphosphate" evidence="10">
    <location>
        <position position="54"/>
    </location>
</feature>
<dbReference type="SMART" id="SM00448">
    <property type="entry name" value="REC"/>
    <property type="match status" value="1"/>
</dbReference>
<dbReference type="SMART" id="SM00342">
    <property type="entry name" value="HTH_ARAC"/>
    <property type="match status" value="1"/>
</dbReference>
<evidence type="ECO:0000256" key="1">
    <source>
        <dbReference type="ARBA" id="ARBA00004496"/>
    </source>
</evidence>
<protein>
    <recommendedName>
        <fullName evidence="2">Stage 0 sporulation protein A homolog</fullName>
    </recommendedName>
</protein>
<evidence type="ECO:0000256" key="9">
    <source>
        <dbReference type="ARBA" id="ARBA00024867"/>
    </source>
</evidence>
<comment type="function">
    <text evidence="9">May play the central regulatory role in sporulation. It may be an element of the effector pathway responsible for the activation of sporulation genes in response to nutritional stress. Spo0A may act in concert with spo0H (a sigma factor) to control the expression of some genes that are critical to the sporulation process.</text>
</comment>
<dbReference type="InterPro" id="IPR051552">
    <property type="entry name" value="HptR"/>
</dbReference>
<evidence type="ECO:0000256" key="3">
    <source>
        <dbReference type="ARBA" id="ARBA00022490"/>
    </source>
</evidence>
<dbReference type="Gene3D" id="3.40.50.2300">
    <property type="match status" value="1"/>
</dbReference>
<comment type="caution">
    <text evidence="13">The sequence shown here is derived from an EMBL/GenBank/DDBJ whole genome shotgun (WGS) entry which is preliminary data.</text>
</comment>
<dbReference type="InterPro" id="IPR001789">
    <property type="entry name" value="Sig_transdc_resp-reg_receiver"/>
</dbReference>
<dbReference type="Gene3D" id="1.10.10.60">
    <property type="entry name" value="Homeodomain-like"/>
    <property type="match status" value="2"/>
</dbReference>
<dbReference type="SUPFAM" id="SSF46689">
    <property type="entry name" value="Homeodomain-like"/>
    <property type="match status" value="2"/>
</dbReference>
<organism evidence="13 14">
    <name type="scientific">Eisenbergiella massiliensis</name>
    <dbReference type="NCBI Taxonomy" id="1720294"/>
    <lineage>
        <taxon>Bacteria</taxon>
        <taxon>Bacillati</taxon>
        <taxon>Bacillota</taxon>
        <taxon>Clostridia</taxon>
        <taxon>Lachnospirales</taxon>
        <taxon>Lachnospiraceae</taxon>
        <taxon>Eisenbergiella</taxon>
    </lineage>
</organism>
<dbReference type="PANTHER" id="PTHR42713">
    <property type="entry name" value="HISTIDINE KINASE-RELATED"/>
    <property type="match status" value="1"/>
</dbReference>
<reference evidence="13" key="1">
    <citation type="submission" date="2018-08" db="EMBL/GenBank/DDBJ databases">
        <title>A genome reference for cultivated species of the human gut microbiota.</title>
        <authorList>
            <person name="Zou Y."/>
            <person name="Xue W."/>
            <person name="Luo G."/>
        </authorList>
    </citation>
    <scope>NUCLEOTIDE SEQUENCE [LARGE SCALE GENOMIC DNA]</scope>
    <source>
        <strain evidence="13">TF05-5AC</strain>
    </source>
</reference>
<name>A0A3E3HVJ7_9FIRM</name>
<dbReference type="SUPFAM" id="SSF52172">
    <property type="entry name" value="CheY-like"/>
    <property type="match status" value="1"/>
</dbReference>
<keyword evidence="6" id="KW-0805">Transcription regulation</keyword>
<keyword evidence="14" id="KW-1185">Reference proteome</keyword>
<dbReference type="Pfam" id="PF00072">
    <property type="entry name" value="Response_reg"/>
    <property type="match status" value="1"/>
</dbReference>